<proteinExistence type="predicted"/>
<dbReference type="AlphaFoldDB" id="S4NZR1"/>
<reference evidence="1" key="1">
    <citation type="journal article" date="2013" name="BMC Genomics">
        <title>Unscrambling butterfly oogenesis.</title>
        <authorList>
            <person name="Carter J.M."/>
            <person name="Baker S.C."/>
            <person name="Pink R."/>
            <person name="Carter D.R."/>
            <person name="Collins A."/>
            <person name="Tomlin J."/>
            <person name="Gibbs M."/>
            <person name="Breuker C.J."/>
        </authorList>
    </citation>
    <scope>NUCLEOTIDE SEQUENCE</scope>
    <source>
        <tissue evidence="1">Ovary</tissue>
    </source>
</reference>
<reference evidence="1" key="2">
    <citation type="submission" date="2013-05" db="EMBL/GenBank/DDBJ databases">
        <authorList>
            <person name="Carter J.-M."/>
            <person name="Baker S.C."/>
            <person name="Pink R."/>
            <person name="Carter D.R.F."/>
            <person name="Collins A."/>
            <person name="Tomlin J."/>
            <person name="Gibbs M."/>
            <person name="Breuker C.J."/>
        </authorList>
    </citation>
    <scope>NUCLEOTIDE SEQUENCE</scope>
    <source>
        <tissue evidence="1">Ovary</tissue>
    </source>
</reference>
<protein>
    <submittedName>
        <fullName evidence="1">Uncharacterized protein</fullName>
    </submittedName>
</protein>
<accession>S4NZR1</accession>
<feature type="non-terminal residue" evidence="1">
    <location>
        <position position="1"/>
    </location>
</feature>
<name>S4NZR1_9NEOP</name>
<sequence>QRPSKQDTIKRQTLKNYTYINSNPFLGSGLKIDKNKMAPTGRIITYFATRLRQASGSYNHFCLFIVWKSDV</sequence>
<evidence type="ECO:0000313" key="1">
    <source>
        <dbReference type="EMBL" id="JAA79280.1"/>
    </source>
</evidence>
<organism evidence="1">
    <name type="scientific">Pararge aegeria</name>
    <name type="common">speckled wood butterfly</name>
    <dbReference type="NCBI Taxonomy" id="116150"/>
    <lineage>
        <taxon>Eukaryota</taxon>
        <taxon>Metazoa</taxon>
        <taxon>Ecdysozoa</taxon>
        <taxon>Arthropoda</taxon>
        <taxon>Hexapoda</taxon>
        <taxon>Insecta</taxon>
        <taxon>Pterygota</taxon>
        <taxon>Neoptera</taxon>
        <taxon>Endopterygota</taxon>
        <taxon>Lepidoptera</taxon>
        <taxon>Glossata</taxon>
        <taxon>Ditrysia</taxon>
        <taxon>Papilionoidea</taxon>
        <taxon>Nymphalidae</taxon>
        <taxon>Satyrinae</taxon>
        <taxon>Satyrini</taxon>
        <taxon>Parargina</taxon>
        <taxon>Pararge</taxon>
    </lineage>
</organism>
<dbReference type="EMBL" id="GAIX01013280">
    <property type="protein sequence ID" value="JAA79280.1"/>
    <property type="molecule type" value="Transcribed_RNA"/>
</dbReference>